<evidence type="ECO:0000313" key="3">
    <source>
        <dbReference type="EMBL" id="CAI2383355.1"/>
    </source>
</evidence>
<gene>
    <name evidence="3" type="ORF">ECRASSUSDP1_LOCUS24854</name>
</gene>
<evidence type="ECO:0000259" key="2">
    <source>
        <dbReference type="Pfam" id="PF01918"/>
    </source>
</evidence>
<dbReference type="GO" id="GO:0003723">
    <property type="term" value="F:RNA binding"/>
    <property type="evidence" value="ECO:0007669"/>
    <property type="project" value="UniProtKB-KW"/>
</dbReference>
<dbReference type="SUPFAM" id="SSF82704">
    <property type="entry name" value="AlbA-like"/>
    <property type="match status" value="1"/>
</dbReference>
<feature type="domain" description="DNA/RNA-binding protein Alba-like" evidence="2">
    <location>
        <begin position="11"/>
        <end position="61"/>
    </location>
</feature>
<evidence type="ECO:0000256" key="1">
    <source>
        <dbReference type="ARBA" id="ARBA00022884"/>
    </source>
</evidence>
<reference evidence="3" key="1">
    <citation type="submission" date="2023-07" db="EMBL/GenBank/DDBJ databases">
        <authorList>
            <consortium name="AG Swart"/>
            <person name="Singh M."/>
            <person name="Singh A."/>
            <person name="Seah K."/>
            <person name="Emmerich C."/>
        </authorList>
    </citation>
    <scope>NUCLEOTIDE SEQUENCE</scope>
    <source>
        <strain evidence="3">DP1</strain>
    </source>
</reference>
<dbReference type="Proteomes" id="UP001295684">
    <property type="component" value="Unassembled WGS sequence"/>
</dbReference>
<dbReference type="AlphaFoldDB" id="A0AAD1Y238"/>
<dbReference type="EMBL" id="CAMPGE010025617">
    <property type="protein sequence ID" value="CAI2383355.1"/>
    <property type="molecule type" value="Genomic_DNA"/>
</dbReference>
<keyword evidence="4" id="KW-1185">Reference proteome</keyword>
<organism evidence="3 4">
    <name type="scientific">Euplotes crassus</name>
    <dbReference type="NCBI Taxonomy" id="5936"/>
    <lineage>
        <taxon>Eukaryota</taxon>
        <taxon>Sar</taxon>
        <taxon>Alveolata</taxon>
        <taxon>Ciliophora</taxon>
        <taxon>Intramacronucleata</taxon>
        <taxon>Spirotrichea</taxon>
        <taxon>Hypotrichia</taxon>
        <taxon>Euplotida</taxon>
        <taxon>Euplotidae</taxon>
        <taxon>Moneuplotes</taxon>
    </lineage>
</organism>
<sequence length="122" mass="14048">MEGGEQHPSENLIRVSLKRNWTFYTFLAKKLLHDHEVVELHALDTAIANAVEAAECLIHNGYATLEKMHTDSVEMKRNHGGTIAKAKIFIHLKRTKDFQAIYDSYEKERNERLQSQGIEQEA</sequence>
<dbReference type="InterPro" id="IPR014560">
    <property type="entry name" value="UCP030333_Alba"/>
</dbReference>
<name>A0AAD1Y238_EUPCR</name>
<protein>
    <recommendedName>
        <fullName evidence="2">DNA/RNA-binding protein Alba-like domain-containing protein</fullName>
    </recommendedName>
</protein>
<dbReference type="PANTHER" id="PTHR31947:SF36">
    <property type="entry name" value="DNA_RNA-BINDING PROTEIN ALBA-LIKE DOMAIN-CONTAINING PROTEIN"/>
    <property type="match status" value="1"/>
</dbReference>
<proteinExistence type="predicted"/>
<comment type="caution">
    <text evidence="3">The sequence shown here is derived from an EMBL/GenBank/DDBJ whole genome shotgun (WGS) entry which is preliminary data.</text>
</comment>
<dbReference type="GO" id="GO:0005634">
    <property type="term" value="C:nucleus"/>
    <property type="evidence" value="ECO:0007669"/>
    <property type="project" value="TreeGrafter"/>
</dbReference>
<dbReference type="PANTHER" id="PTHR31947">
    <property type="entry name" value="DNA/RNA-BINDING PROTEIN ALBA 3"/>
    <property type="match status" value="1"/>
</dbReference>
<dbReference type="Pfam" id="PF01918">
    <property type="entry name" value="Alba"/>
    <property type="match status" value="1"/>
</dbReference>
<dbReference type="InterPro" id="IPR002775">
    <property type="entry name" value="DNA/RNA-bd_Alba-like"/>
</dbReference>
<accession>A0AAD1Y238</accession>
<keyword evidence="1" id="KW-0694">RNA-binding</keyword>
<evidence type="ECO:0000313" key="4">
    <source>
        <dbReference type="Proteomes" id="UP001295684"/>
    </source>
</evidence>
<dbReference type="Gene3D" id="3.30.110.20">
    <property type="entry name" value="Alba-like domain"/>
    <property type="match status" value="1"/>
</dbReference>
<dbReference type="InterPro" id="IPR036882">
    <property type="entry name" value="Alba-like_dom_sf"/>
</dbReference>